<evidence type="ECO:0000256" key="2">
    <source>
        <dbReference type="ARBA" id="ARBA00022741"/>
    </source>
</evidence>
<evidence type="ECO:0000256" key="3">
    <source>
        <dbReference type="ARBA" id="ARBA00022777"/>
    </source>
</evidence>
<sequence>MQAPSFALTDPDGRPLQGWEVLDGPWDVGSEERWLLRLADGQLAVLGRLSPALARDESVRRRWVRDVERLVECAAPSVAAVLATGPRPDPRDPAAAPPWRLRVEPEGERLSTWLERAPVPIDELAHRGAALADALHAVHLGGAVVRNLHPRDLVWTVDGRLILTDVGLARVDLLSSHTASSLLVSGSAYAAPEQLMRTVVDQRADLYSLGVILWHAATGSLPFGEGPALLRERVALPAITTLRRDAPPILDLLLQRCLAERPEDRPESAAEVAWVLRGGAGDGLVRGGQTVCQRCGAALRLGQRLCLACGRLGVRFVHDSGPRTWGVELRTLSEDAESLTKLREFIGSVAEGTGRVDEFVIGDVTLYSDQELISRKRLPARLFNNLDEDTAKELCARLVALGLDVRPVRPIHTERWTAAVFGAALLTIGSGVALGSLGVAGGVIFAGVVAGIVATALIGSRASSALAARRVRALYHLRPQPAALPASDPLVARLAALLDGTSAGPTPADVRAQLGELALLVQRLVDRRAELTGLHEGRELELLTAPVEPLISELEARVRELARCDRELGELDEATMVRALAAVDARAGDPGPQSLERQRLLDGLDRLRSLEDRRTSTFHGLLEASTLLRRAIDLGLGVHDPAAEQQRQVQLALAALGGTAGD</sequence>
<feature type="transmembrane region" description="Helical" evidence="5">
    <location>
        <begin position="440"/>
        <end position="460"/>
    </location>
</feature>
<name>A0A2S9YH93_9BACT</name>
<evidence type="ECO:0000313" key="7">
    <source>
        <dbReference type="EMBL" id="PRQ04474.1"/>
    </source>
</evidence>
<feature type="transmembrane region" description="Helical" evidence="5">
    <location>
        <begin position="416"/>
        <end position="434"/>
    </location>
</feature>
<feature type="domain" description="Protein kinase" evidence="6">
    <location>
        <begin position="1"/>
        <end position="275"/>
    </location>
</feature>
<evidence type="ECO:0000256" key="4">
    <source>
        <dbReference type="ARBA" id="ARBA00022840"/>
    </source>
</evidence>
<keyword evidence="8" id="KW-1185">Reference proteome</keyword>
<keyword evidence="2" id="KW-0547">Nucleotide-binding</keyword>
<dbReference type="AlphaFoldDB" id="A0A2S9YH93"/>
<keyword evidence="1 7" id="KW-0808">Transferase</keyword>
<evidence type="ECO:0000259" key="6">
    <source>
        <dbReference type="PROSITE" id="PS50011"/>
    </source>
</evidence>
<keyword evidence="4" id="KW-0067">ATP-binding</keyword>
<keyword evidence="5" id="KW-0812">Transmembrane</keyword>
<dbReference type="PROSITE" id="PS50011">
    <property type="entry name" value="PROTEIN_KINASE_DOM"/>
    <property type="match status" value="1"/>
</dbReference>
<keyword evidence="5" id="KW-0472">Membrane</keyword>
<comment type="caution">
    <text evidence="7">The sequence shown here is derived from an EMBL/GenBank/DDBJ whole genome shotgun (WGS) entry which is preliminary data.</text>
</comment>
<evidence type="ECO:0000256" key="5">
    <source>
        <dbReference type="SAM" id="Phobius"/>
    </source>
</evidence>
<dbReference type="SMART" id="SM00220">
    <property type="entry name" value="S_TKc"/>
    <property type="match status" value="1"/>
</dbReference>
<accession>A0A2S9YH93</accession>
<dbReference type="EC" id="2.7.11.1" evidence="7"/>
<dbReference type="InterPro" id="IPR011009">
    <property type="entry name" value="Kinase-like_dom_sf"/>
</dbReference>
<proteinExistence type="predicted"/>
<keyword evidence="5" id="KW-1133">Transmembrane helix</keyword>
<dbReference type="EMBL" id="PVNK01000037">
    <property type="protein sequence ID" value="PRQ04474.1"/>
    <property type="molecule type" value="Genomic_DNA"/>
</dbReference>
<organism evidence="7 8">
    <name type="scientific">Enhygromyxa salina</name>
    <dbReference type="NCBI Taxonomy" id="215803"/>
    <lineage>
        <taxon>Bacteria</taxon>
        <taxon>Pseudomonadati</taxon>
        <taxon>Myxococcota</taxon>
        <taxon>Polyangia</taxon>
        <taxon>Nannocystales</taxon>
        <taxon>Nannocystaceae</taxon>
        <taxon>Enhygromyxa</taxon>
    </lineage>
</organism>
<dbReference type="Pfam" id="PF00069">
    <property type="entry name" value="Pkinase"/>
    <property type="match status" value="1"/>
</dbReference>
<evidence type="ECO:0000256" key="1">
    <source>
        <dbReference type="ARBA" id="ARBA00022679"/>
    </source>
</evidence>
<dbReference type="InterPro" id="IPR000719">
    <property type="entry name" value="Prot_kinase_dom"/>
</dbReference>
<dbReference type="GO" id="GO:0004674">
    <property type="term" value="F:protein serine/threonine kinase activity"/>
    <property type="evidence" value="ECO:0007669"/>
    <property type="project" value="UniProtKB-EC"/>
</dbReference>
<reference evidence="7 8" key="1">
    <citation type="submission" date="2018-03" db="EMBL/GenBank/DDBJ databases">
        <title>Draft Genome Sequences of the Obligatory Marine Myxobacteria Enhygromyxa salina SWB005.</title>
        <authorList>
            <person name="Poehlein A."/>
            <person name="Moghaddam J.A."/>
            <person name="Harms H."/>
            <person name="Alanjari M."/>
            <person name="Koenig G.M."/>
            <person name="Daniel R."/>
            <person name="Schaeberle T.F."/>
        </authorList>
    </citation>
    <scope>NUCLEOTIDE SEQUENCE [LARGE SCALE GENOMIC DNA]</scope>
    <source>
        <strain evidence="7 8">SWB005</strain>
    </source>
</reference>
<protein>
    <submittedName>
        <fullName evidence="7">Serine/threonine-protein kinase PknB</fullName>
        <ecNumber evidence="7">2.7.11.1</ecNumber>
    </submittedName>
</protein>
<keyword evidence="3 7" id="KW-0418">Kinase</keyword>
<dbReference type="PANTHER" id="PTHR43289:SF6">
    <property type="entry name" value="SERINE_THREONINE-PROTEIN KINASE NEKL-3"/>
    <property type="match status" value="1"/>
</dbReference>
<dbReference type="PANTHER" id="PTHR43289">
    <property type="entry name" value="MITOGEN-ACTIVATED PROTEIN KINASE KINASE KINASE 20-RELATED"/>
    <property type="match status" value="1"/>
</dbReference>
<dbReference type="RefSeq" id="WP_181197336.1">
    <property type="nucleotide sequence ID" value="NZ_PVNK01000037.1"/>
</dbReference>
<evidence type="ECO:0000313" key="8">
    <source>
        <dbReference type="Proteomes" id="UP000237968"/>
    </source>
</evidence>
<dbReference type="Gene3D" id="1.10.510.10">
    <property type="entry name" value="Transferase(Phosphotransferase) domain 1"/>
    <property type="match status" value="1"/>
</dbReference>
<gene>
    <name evidence="7" type="primary">pknB_6</name>
    <name evidence="7" type="ORF">ENSA5_07050</name>
</gene>
<dbReference type="Proteomes" id="UP000237968">
    <property type="component" value="Unassembled WGS sequence"/>
</dbReference>
<dbReference type="SUPFAM" id="SSF56112">
    <property type="entry name" value="Protein kinase-like (PK-like)"/>
    <property type="match status" value="1"/>
</dbReference>
<dbReference type="GO" id="GO:0005524">
    <property type="term" value="F:ATP binding"/>
    <property type="evidence" value="ECO:0007669"/>
    <property type="project" value="UniProtKB-KW"/>
</dbReference>